<evidence type="ECO:0000313" key="1">
    <source>
        <dbReference type="EMBL" id="GGR16050.1"/>
    </source>
</evidence>
<evidence type="ECO:0008006" key="3">
    <source>
        <dbReference type="Google" id="ProtNLM"/>
    </source>
</evidence>
<accession>A0A918F7D7</accession>
<evidence type="ECO:0000313" key="2">
    <source>
        <dbReference type="Proteomes" id="UP000603865"/>
    </source>
</evidence>
<name>A0A918F7D7_9DEIO</name>
<dbReference type="Proteomes" id="UP000603865">
    <property type="component" value="Unassembled WGS sequence"/>
</dbReference>
<protein>
    <recommendedName>
        <fullName evidence="3">DUF4376 domain-containing protein</fullName>
    </recommendedName>
</protein>
<keyword evidence="2" id="KW-1185">Reference proteome</keyword>
<organism evidence="1 2">
    <name type="scientific">Deinococcus ruber</name>
    <dbReference type="NCBI Taxonomy" id="1848197"/>
    <lineage>
        <taxon>Bacteria</taxon>
        <taxon>Thermotogati</taxon>
        <taxon>Deinococcota</taxon>
        <taxon>Deinococci</taxon>
        <taxon>Deinococcales</taxon>
        <taxon>Deinococcaceae</taxon>
        <taxon>Deinococcus</taxon>
    </lineage>
</organism>
<comment type="caution">
    <text evidence="1">The sequence shown here is derived from an EMBL/GenBank/DDBJ whole genome shotgun (WGS) entry which is preliminary data.</text>
</comment>
<proteinExistence type="predicted"/>
<gene>
    <name evidence="1" type="ORF">GCM10008957_30990</name>
</gene>
<sequence length="159" mass="17548">MFSPMRFKILPTPEIRVEVRVECDPDTQQVADQQLGTLRLNASVGSVEVRPGCYFTPAWDPLEEARASERFLGLSPLDAQQQAAAQVWAAGQRRAACGVEWTHERLNARAYNAQGELLSCQSVSGVASDLPAEQRDALLADLQAEARQDALDWAILRLN</sequence>
<reference evidence="1" key="1">
    <citation type="journal article" date="2014" name="Int. J. Syst. Evol. Microbiol.">
        <title>Complete genome sequence of Corynebacterium casei LMG S-19264T (=DSM 44701T), isolated from a smear-ripened cheese.</title>
        <authorList>
            <consortium name="US DOE Joint Genome Institute (JGI-PGF)"/>
            <person name="Walter F."/>
            <person name="Albersmeier A."/>
            <person name="Kalinowski J."/>
            <person name="Ruckert C."/>
        </authorList>
    </citation>
    <scope>NUCLEOTIDE SEQUENCE</scope>
    <source>
        <strain evidence="1">JCM 31311</strain>
    </source>
</reference>
<dbReference type="EMBL" id="BMQL01000018">
    <property type="protein sequence ID" value="GGR16050.1"/>
    <property type="molecule type" value="Genomic_DNA"/>
</dbReference>
<reference evidence="1" key="2">
    <citation type="submission" date="2020-09" db="EMBL/GenBank/DDBJ databases">
        <authorList>
            <person name="Sun Q."/>
            <person name="Ohkuma M."/>
        </authorList>
    </citation>
    <scope>NUCLEOTIDE SEQUENCE</scope>
    <source>
        <strain evidence="1">JCM 31311</strain>
    </source>
</reference>
<dbReference type="AlphaFoldDB" id="A0A918F7D7"/>